<dbReference type="InterPro" id="IPR006533">
    <property type="entry name" value="T6SS_Vgr_RhsGE"/>
</dbReference>
<accession>A0ABT0KAV6</accession>
<feature type="domain" description="Gp5/Type VI secretion system Vgr protein OB-fold" evidence="3">
    <location>
        <begin position="383"/>
        <end position="450"/>
    </location>
</feature>
<dbReference type="Proteomes" id="UP001165275">
    <property type="component" value="Unassembled WGS sequence"/>
</dbReference>
<protein>
    <submittedName>
        <fullName evidence="5">Type VI secretion system tip protein VgrG</fullName>
    </submittedName>
</protein>
<feature type="domain" description="Gp5/Type VI secretion system Vgr C-terminal trimerisation" evidence="4">
    <location>
        <begin position="467"/>
        <end position="578"/>
    </location>
</feature>
<dbReference type="EMBL" id="JAGQDC010000005">
    <property type="protein sequence ID" value="MCL1029168.1"/>
    <property type="molecule type" value="Genomic_DNA"/>
</dbReference>
<dbReference type="Gene3D" id="3.55.50.10">
    <property type="entry name" value="Baseplate protein-like domains"/>
    <property type="match status" value="1"/>
</dbReference>
<dbReference type="NCBIfam" id="TIGR01646">
    <property type="entry name" value="vgr_GE"/>
    <property type="match status" value="1"/>
</dbReference>
<evidence type="ECO:0000259" key="4">
    <source>
        <dbReference type="Pfam" id="PF22178"/>
    </source>
</evidence>
<evidence type="ECO:0000256" key="2">
    <source>
        <dbReference type="SAM" id="MobiDB-lite"/>
    </source>
</evidence>
<dbReference type="Pfam" id="PF05954">
    <property type="entry name" value="Phage_GPD"/>
    <property type="match status" value="1"/>
</dbReference>
<dbReference type="NCBIfam" id="TIGR03361">
    <property type="entry name" value="VI_Rhs_Vgr"/>
    <property type="match status" value="1"/>
</dbReference>
<dbReference type="RefSeq" id="WP_248945416.1">
    <property type="nucleotide sequence ID" value="NZ_CBCSGY010000070.1"/>
</dbReference>
<reference evidence="5" key="1">
    <citation type="submission" date="2021-04" db="EMBL/GenBank/DDBJ databases">
        <title>Genome sequence of Serratia sp. arafor3.</title>
        <authorList>
            <person name="Besaury L."/>
        </authorList>
    </citation>
    <scope>NUCLEOTIDE SEQUENCE</scope>
    <source>
        <strain evidence="5">Arafor3</strain>
    </source>
</reference>
<dbReference type="InterPro" id="IPR054030">
    <property type="entry name" value="Gp5_Vgr_C"/>
</dbReference>
<organism evidence="5 6">
    <name type="scientific">Serratia silvae</name>
    <dbReference type="NCBI Taxonomy" id="2824122"/>
    <lineage>
        <taxon>Bacteria</taxon>
        <taxon>Pseudomonadati</taxon>
        <taxon>Pseudomonadota</taxon>
        <taxon>Gammaproteobacteria</taxon>
        <taxon>Enterobacterales</taxon>
        <taxon>Yersiniaceae</taxon>
        <taxon>Serratia</taxon>
    </lineage>
</organism>
<comment type="caution">
    <text evidence="5">The sequence shown here is derived from an EMBL/GenBank/DDBJ whole genome shotgun (WGS) entry which is preliminary data.</text>
</comment>
<evidence type="ECO:0000259" key="3">
    <source>
        <dbReference type="Pfam" id="PF04717"/>
    </source>
</evidence>
<sequence>MSDRITAMTPQSDALLFWSLSGCEKLSEPFTFEVELLSEQPRLDEMALLSESITINIPLPQLTSQRYLNGKITGVNISSQELSGTRYTLYRLRMESDLWPLMHDRNQRVFQHKSVPEIIKKLLSENNVVVEDKLMGSYSPWEYCVQYQESSLNFISRLMELEGIYYYFEHQAGQHKLILLDDNANHKPFAGYETINYQATPSGGTTSEEGISQWSLHRGVTPGLYSLNDYDFRKPYAVLLQARQNPASPQPGNIDVYDWPGHYVEAGQGEQYSRIRQQLWQSSHQTLSGTATALGIASGHTFNLLKAPQADDNKEYLVISTHYELRENRYASGDDQQTHQTVKFMVIPADIQYRPPVVARWPRTYGPQTAKVVCPAGQSIWTDKYGRVKVQFHWDREAKGDDTSSCWVRVASTWAGQGFGGIQIPRVNDEVVVDFINGDPDRPIITGRVYNEANMPPWDLPANATQMGFYSRTKDGASSQANALRFEDKPGEEEVYIRGQKDMNTVVLNDRSTEVGNDHSESVGGQQTIEIQKDQTQSIHGNQAETIDGDQTQTTQGNQTETIGGDQSQTIHGSQTEAIDGNQDQTIHGSQTVNVDGDQTQTAHGSQTETIGGNQTLFIKQNQAETVLIGKAETIGAAKALTIGAAYQVSVAALMNTSVGLNQSSQIGVSKKLMVGKDYSQHINNNKTTVVAKNNIIKAGQHIKFQAGSSFTVVCGKSKLVMDKSGKITLNGQELTVTTTAKQTFKARGDIRLKGKKIHEN</sequence>
<gene>
    <name evidence="5" type="primary">tssI</name>
    <name evidence="5" type="ORF">KAJ71_09040</name>
</gene>
<name>A0ABT0KAV6_9GAMM</name>
<feature type="compositionally biased region" description="Low complexity" evidence="2">
    <location>
        <begin position="548"/>
        <end position="565"/>
    </location>
</feature>
<comment type="similarity">
    <text evidence="1">Belongs to the VgrG protein family.</text>
</comment>
<dbReference type="Pfam" id="PF04717">
    <property type="entry name" value="Phage_base_V"/>
    <property type="match status" value="1"/>
</dbReference>
<dbReference type="SUPFAM" id="SSF69349">
    <property type="entry name" value="Phage fibre proteins"/>
    <property type="match status" value="2"/>
</dbReference>
<dbReference type="SUPFAM" id="SSF69255">
    <property type="entry name" value="gp5 N-terminal domain-like"/>
    <property type="match status" value="1"/>
</dbReference>
<evidence type="ECO:0000313" key="6">
    <source>
        <dbReference type="Proteomes" id="UP001165275"/>
    </source>
</evidence>
<evidence type="ECO:0000313" key="5">
    <source>
        <dbReference type="EMBL" id="MCL1029168.1"/>
    </source>
</evidence>
<dbReference type="InterPro" id="IPR006531">
    <property type="entry name" value="Gp5/Vgr_OB"/>
</dbReference>
<evidence type="ECO:0000256" key="1">
    <source>
        <dbReference type="ARBA" id="ARBA00005558"/>
    </source>
</evidence>
<dbReference type="Gene3D" id="2.30.110.50">
    <property type="match status" value="1"/>
</dbReference>
<dbReference type="InterPro" id="IPR017847">
    <property type="entry name" value="T6SS_RhsGE_Vgr_subset"/>
</dbReference>
<dbReference type="Gene3D" id="2.40.50.230">
    <property type="entry name" value="Gp5 N-terminal domain"/>
    <property type="match status" value="1"/>
</dbReference>
<dbReference type="InterPro" id="IPR037026">
    <property type="entry name" value="Vgr_OB-fold_dom_sf"/>
</dbReference>
<dbReference type="Pfam" id="PF22178">
    <property type="entry name" value="Gp5_trimer_C"/>
    <property type="match status" value="1"/>
</dbReference>
<dbReference type="SUPFAM" id="SSF69279">
    <property type="entry name" value="Phage tail proteins"/>
    <property type="match status" value="2"/>
</dbReference>
<proteinExistence type="inferred from homology"/>
<dbReference type="Gene3D" id="4.10.220.110">
    <property type="match status" value="1"/>
</dbReference>
<keyword evidence="6" id="KW-1185">Reference proteome</keyword>
<feature type="region of interest" description="Disordered" evidence="2">
    <location>
        <begin position="548"/>
        <end position="569"/>
    </location>
</feature>